<evidence type="ECO:0000256" key="1">
    <source>
        <dbReference type="ARBA" id="ARBA00022603"/>
    </source>
</evidence>
<accession>A0ABP5TUV8</accession>
<dbReference type="EMBL" id="BAAARV010000052">
    <property type="protein sequence ID" value="GAA2361281.1"/>
    <property type="molecule type" value="Genomic_DNA"/>
</dbReference>
<dbReference type="InterPro" id="IPR007213">
    <property type="entry name" value="Ppm1/Ppm2/Tcmp"/>
</dbReference>
<comment type="caution">
    <text evidence="3">The sequence shown here is derived from an EMBL/GenBank/DDBJ whole genome shotgun (WGS) entry which is preliminary data.</text>
</comment>
<dbReference type="GO" id="GO:0032259">
    <property type="term" value="P:methylation"/>
    <property type="evidence" value="ECO:0007669"/>
    <property type="project" value="UniProtKB-KW"/>
</dbReference>
<dbReference type="Gene3D" id="3.40.50.150">
    <property type="entry name" value="Vaccinia Virus protein VP39"/>
    <property type="match status" value="1"/>
</dbReference>
<dbReference type="InterPro" id="IPR029063">
    <property type="entry name" value="SAM-dependent_MTases_sf"/>
</dbReference>
<keyword evidence="2" id="KW-0808">Transferase</keyword>
<dbReference type="PIRSF" id="PIRSF028177">
    <property type="entry name" value="Polyketide_synth_Omtfrase_TcmP"/>
    <property type="match status" value="1"/>
</dbReference>
<evidence type="ECO:0000313" key="4">
    <source>
        <dbReference type="Proteomes" id="UP001501444"/>
    </source>
</evidence>
<dbReference type="PANTHER" id="PTHR43619:SF2">
    <property type="entry name" value="S-ADENOSYL-L-METHIONINE-DEPENDENT METHYLTRANSFERASES SUPERFAMILY PROTEIN"/>
    <property type="match status" value="1"/>
</dbReference>
<reference evidence="4" key="1">
    <citation type="journal article" date="2019" name="Int. J. Syst. Evol. Microbiol.">
        <title>The Global Catalogue of Microorganisms (GCM) 10K type strain sequencing project: providing services to taxonomists for standard genome sequencing and annotation.</title>
        <authorList>
            <consortium name="The Broad Institute Genomics Platform"/>
            <consortium name="The Broad Institute Genome Sequencing Center for Infectious Disease"/>
            <person name="Wu L."/>
            <person name="Ma J."/>
        </authorList>
    </citation>
    <scope>NUCLEOTIDE SEQUENCE [LARGE SCALE GENOMIC DNA]</scope>
    <source>
        <strain evidence="4">JCM 3272</strain>
    </source>
</reference>
<keyword evidence="1 3" id="KW-0489">Methyltransferase</keyword>
<keyword evidence="4" id="KW-1185">Reference proteome</keyword>
<dbReference type="PANTHER" id="PTHR43619">
    <property type="entry name" value="S-ADENOSYL-L-METHIONINE-DEPENDENT METHYLTRANSFERASE YKTD-RELATED"/>
    <property type="match status" value="1"/>
</dbReference>
<dbReference type="Proteomes" id="UP001501444">
    <property type="component" value="Unassembled WGS sequence"/>
</dbReference>
<proteinExistence type="predicted"/>
<dbReference type="SUPFAM" id="SSF53335">
    <property type="entry name" value="S-adenosyl-L-methionine-dependent methyltransferases"/>
    <property type="match status" value="1"/>
</dbReference>
<protein>
    <submittedName>
        <fullName evidence="3">Class I SAM-dependent methyltransferase</fullName>
    </submittedName>
</protein>
<evidence type="ECO:0000256" key="2">
    <source>
        <dbReference type="ARBA" id="ARBA00022679"/>
    </source>
</evidence>
<dbReference type="Pfam" id="PF04072">
    <property type="entry name" value="LCM"/>
    <property type="match status" value="1"/>
</dbReference>
<dbReference type="GO" id="GO:0008168">
    <property type="term" value="F:methyltransferase activity"/>
    <property type="evidence" value="ECO:0007669"/>
    <property type="project" value="UniProtKB-KW"/>
</dbReference>
<name>A0ABP5TUV8_9ACTN</name>
<dbReference type="RefSeq" id="WP_344615572.1">
    <property type="nucleotide sequence ID" value="NZ_BAAARV010000052.1"/>
</dbReference>
<dbReference type="InterPro" id="IPR016874">
    <property type="entry name" value="TcmP-like"/>
</dbReference>
<gene>
    <name evidence="3" type="ORF">GCM10010170_056580</name>
</gene>
<evidence type="ECO:0000313" key="3">
    <source>
        <dbReference type="EMBL" id="GAA2361281.1"/>
    </source>
</evidence>
<sequence length="275" mass="30647">MSTTGNLEKADFERERKTLLVSLHAKALDCAAAKPVLGDRSAAAAAQRLDYDYAQLRVRTDDAIAMVIRAKQLDDWTAQFLAAHPAATVLHLGCGLDRRCDRVERPGTPTWFDVDFPDVVALAQRLYPAAEGQRYVGADVTDGDWLDAIPASGEVIVVAEGLTMLLTEAEMRALVERIGRKFGHGEYIFDVYNTIAIRSMNRHQTIQATGAELCWGVDDINDVTAWAPGLRLEQEWFIVGSPYVGRMPFTSILISRLMHLSPKLRRFSRLVRISF</sequence>
<organism evidence="3 4">
    <name type="scientific">Dactylosporangium salmoneum</name>
    <dbReference type="NCBI Taxonomy" id="53361"/>
    <lineage>
        <taxon>Bacteria</taxon>
        <taxon>Bacillati</taxon>
        <taxon>Actinomycetota</taxon>
        <taxon>Actinomycetes</taxon>
        <taxon>Micromonosporales</taxon>
        <taxon>Micromonosporaceae</taxon>
        <taxon>Dactylosporangium</taxon>
    </lineage>
</organism>